<dbReference type="InterPro" id="IPR001041">
    <property type="entry name" value="2Fe-2S_ferredoxin-type"/>
</dbReference>
<comment type="pathway">
    <text evidence="3">Carbohydrate metabolism; tricarboxylic acid cycle; fumarate from succinate (bacterial route): step 1/1.</text>
</comment>
<protein>
    <recommendedName>
        <fullName evidence="6">Succinate dehydrogenase iron-sulfur subunit</fullName>
        <ecNumber evidence="5">1.3.5.1</ecNumber>
    </recommendedName>
</protein>
<dbReference type="GO" id="GO:0051537">
    <property type="term" value="F:2 iron, 2 sulfur cluster binding"/>
    <property type="evidence" value="ECO:0007669"/>
    <property type="project" value="UniProtKB-KW"/>
</dbReference>
<evidence type="ECO:0000256" key="17">
    <source>
        <dbReference type="ARBA" id="ARBA00034078"/>
    </source>
</evidence>
<gene>
    <name evidence="20" type="ORF">ENF30_00815</name>
</gene>
<dbReference type="SUPFAM" id="SSF46548">
    <property type="entry name" value="alpha-helical ferredoxin"/>
    <property type="match status" value="1"/>
</dbReference>
<evidence type="ECO:0000256" key="15">
    <source>
        <dbReference type="ARBA" id="ARBA00023014"/>
    </source>
</evidence>
<sequence length="229" mass="26409">MKKRFIIERFNPKKDKKPYWQTYEVECEKDWTVLDALEAIRAQDPTLAYRRICRHGICGACAMNINGSNHLACETRIVNFKNDIKIRPLPGFPIIRDLVVDLERFLKNYTYIKPYLITSSFPQREYFQSPKERQLLDGLYECILCGSCTSACATFWANKEFLGPAGFLQACRFILDSRDEGLSLRKDMIKKSSIWQCHGILNCVEACPKGLNPFKAIAHLRKIVLFGGK</sequence>
<dbReference type="Gene3D" id="1.10.1060.10">
    <property type="entry name" value="Alpha-helical ferredoxin"/>
    <property type="match status" value="1"/>
</dbReference>
<keyword evidence="13" id="KW-0560">Oxidoreductase</keyword>
<dbReference type="GO" id="GO:0051538">
    <property type="term" value="F:3 iron, 4 sulfur cluster binding"/>
    <property type="evidence" value="ECO:0007669"/>
    <property type="project" value="UniProtKB-KW"/>
</dbReference>
<dbReference type="SUPFAM" id="SSF54292">
    <property type="entry name" value="2Fe-2S ferredoxin-like"/>
    <property type="match status" value="1"/>
</dbReference>
<evidence type="ECO:0000256" key="12">
    <source>
        <dbReference type="ARBA" id="ARBA00022982"/>
    </source>
</evidence>
<dbReference type="GO" id="GO:0051539">
    <property type="term" value="F:4 iron, 4 sulfur cluster binding"/>
    <property type="evidence" value="ECO:0007669"/>
    <property type="project" value="UniProtKB-KW"/>
</dbReference>
<evidence type="ECO:0000256" key="18">
    <source>
        <dbReference type="ARBA" id="ARBA00049220"/>
    </source>
</evidence>
<dbReference type="InterPro" id="IPR017896">
    <property type="entry name" value="4Fe4S_Fe-S-bd"/>
</dbReference>
<dbReference type="InterPro" id="IPR004489">
    <property type="entry name" value="Succ_DH/fum_Rdtase_Fe-S"/>
</dbReference>
<comment type="cofactor">
    <cofactor evidence="1">
        <name>[3Fe-4S] cluster</name>
        <dbReference type="ChEBI" id="CHEBI:21137"/>
    </cofactor>
</comment>
<dbReference type="PANTHER" id="PTHR11921:SF29">
    <property type="entry name" value="SUCCINATE DEHYDROGENASE [UBIQUINONE] IRON-SULFUR SUBUNIT, MITOCHONDRIAL"/>
    <property type="match status" value="1"/>
</dbReference>
<dbReference type="EC" id="1.3.5.1" evidence="5"/>
<dbReference type="GO" id="GO:0006099">
    <property type="term" value="P:tricarboxylic acid cycle"/>
    <property type="evidence" value="ECO:0007669"/>
    <property type="project" value="UniProtKB-KW"/>
</dbReference>
<dbReference type="InterPro" id="IPR025192">
    <property type="entry name" value="Succ_DH/fum_Rdtase_N"/>
</dbReference>
<keyword evidence="10" id="KW-0001">2Fe-2S</keyword>
<evidence type="ECO:0000256" key="7">
    <source>
        <dbReference type="ARBA" id="ARBA00022448"/>
    </source>
</evidence>
<evidence type="ECO:0000256" key="14">
    <source>
        <dbReference type="ARBA" id="ARBA00023004"/>
    </source>
</evidence>
<proteinExistence type="inferred from homology"/>
<dbReference type="NCBIfam" id="NF004616">
    <property type="entry name" value="PRK05950.1"/>
    <property type="match status" value="1"/>
</dbReference>
<evidence type="ECO:0000256" key="11">
    <source>
        <dbReference type="ARBA" id="ARBA00022723"/>
    </source>
</evidence>
<dbReference type="AlphaFoldDB" id="A0A7V0I9S6"/>
<evidence type="ECO:0000256" key="10">
    <source>
        <dbReference type="ARBA" id="ARBA00022714"/>
    </source>
</evidence>
<dbReference type="Pfam" id="PF13183">
    <property type="entry name" value="Fer4_8"/>
    <property type="match status" value="1"/>
</dbReference>
<dbReference type="GO" id="GO:0008177">
    <property type="term" value="F:succinate dehydrogenase (quinone) activity"/>
    <property type="evidence" value="ECO:0007669"/>
    <property type="project" value="UniProtKB-EC"/>
</dbReference>
<evidence type="ECO:0000256" key="8">
    <source>
        <dbReference type="ARBA" id="ARBA00022485"/>
    </source>
</evidence>
<comment type="cofactor">
    <cofactor evidence="2">
        <name>[4Fe-4S] cluster</name>
        <dbReference type="ChEBI" id="CHEBI:49883"/>
    </cofactor>
</comment>
<dbReference type="Proteomes" id="UP000885706">
    <property type="component" value="Unassembled WGS sequence"/>
</dbReference>
<evidence type="ECO:0000256" key="9">
    <source>
        <dbReference type="ARBA" id="ARBA00022532"/>
    </source>
</evidence>
<feature type="domain" description="2Fe-2S ferredoxin-type" evidence="19">
    <location>
        <begin position="1"/>
        <end position="92"/>
    </location>
</feature>
<evidence type="ECO:0000256" key="2">
    <source>
        <dbReference type="ARBA" id="ARBA00001966"/>
    </source>
</evidence>
<evidence type="ECO:0000256" key="4">
    <source>
        <dbReference type="ARBA" id="ARBA00009433"/>
    </source>
</evidence>
<dbReference type="GO" id="GO:0046872">
    <property type="term" value="F:metal ion binding"/>
    <property type="evidence" value="ECO:0007669"/>
    <property type="project" value="UniProtKB-KW"/>
</dbReference>
<dbReference type="FunFam" id="1.10.1060.10:FF:000001">
    <property type="entry name" value="Succinate dehydrogenase iron-sulfur subunit SdhB"/>
    <property type="match status" value="1"/>
</dbReference>
<evidence type="ECO:0000256" key="1">
    <source>
        <dbReference type="ARBA" id="ARBA00001927"/>
    </source>
</evidence>
<evidence type="ECO:0000313" key="20">
    <source>
        <dbReference type="EMBL" id="HDD35320.1"/>
    </source>
</evidence>
<keyword evidence="8" id="KW-0004">4Fe-4S</keyword>
<keyword evidence="11" id="KW-0479">Metal-binding</keyword>
<keyword evidence="14" id="KW-0408">Iron</keyword>
<dbReference type="InterPro" id="IPR006058">
    <property type="entry name" value="2Fe2S_fd_BS"/>
</dbReference>
<dbReference type="InterPro" id="IPR012675">
    <property type="entry name" value="Beta-grasp_dom_sf"/>
</dbReference>
<evidence type="ECO:0000256" key="16">
    <source>
        <dbReference type="ARBA" id="ARBA00023291"/>
    </source>
</evidence>
<dbReference type="PANTHER" id="PTHR11921">
    <property type="entry name" value="SUCCINATE DEHYDROGENASE IRON-SULFUR PROTEIN"/>
    <property type="match status" value="1"/>
</dbReference>
<keyword evidence="7" id="KW-0813">Transport</keyword>
<keyword evidence="9" id="KW-0816">Tricarboxylic acid cycle</keyword>
<dbReference type="Gene3D" id="3.10.20.30">
    <property type="match status" value="1"/>
</dbReference>
<keyword evidence="12" id="KW-0249">Electron transport</keyword>
<evidence type="ECO:0000256" key="3">
    <source>
        <dbReference type="ARBA" id="ARBA00004894"/>
    </source>
</evidence>
<evidence type="ECO:0000256" key="13">
    <source>
        <dbReference type="ARBA" id="ARBA00023002"/>
    </source>
</evidence>
<dbReference type="Pfam" id="PF13085">
    <property type="entry name" value="Fer2_3"/>
    <property type="match status" value="1"/>
</dbReference>
<dbReference type="InterPro" id="IPR036010">
    <property type="entry name" value="2Fe-2S_ferredoxin-like_sf"/>
</dbReference>
<reference evidence="20" key="1">
    <citation type="journal article" date="2020" name="mSystems">
        <title>Genome- and Community-Level Interaction Insights into Carbon Utilization and Element Cycling Functions of Hydrothermarchaeota in Hydrothermal Sediment.</title>
        <authorList>
            <person name="Zhou Z."/>
            <person name="Liu Y."/>
            <person name="Xu W."/>
            <person name="Pan J."/>
            <person name="Luo Z.H."/>
            <person name="Li M."/>
        </authorList>
    </citation>
    <scope>NUCLEOTIDE SEQUENCE [LARGE SCALE GENOMIC DNA]</scope>
    <source>
        <strain evidence="20">HyVt-113</strain>
    </source>
</reference>
<keyword evidence="16" id="KW-0003">3Fe-4S</keyword>
<dbReference type="NCBIfam" id="TIGR00384">
    <property type="entry name" value="dhsB"/>
    <property type="match status" value="1"/>
</dbReference>
<evidence type="ECO:0000256" key="5">
    <source>
        <dbReference type="ARBA" id="ARBA00012792"/>
    </source>
</evidence>
<organism evidence="20">
    <name type="scientific">Desulfofervidus auxilii</name>
    <dbReference type="NCBI Taxonomy" id="1621989"/>
    <lineage>
        <taxon>Bacteria</taxon>
        <taxon>Pseudomonadati</taxon>
        <taxon>Thermodesulfobacteriota</taxon>
        <taxon>Candidatus Desulfofervidia</taxon>
        <taxon>Candidatus Desulfofervidales</taxon>
        <taxon>Candidatus Desulfofervidaceae</taxon>
        <taxon>Candidatus Desulfofervidus</taxon>
    </lineage>
</organism>
<comment type="catalytic activity">
    <reaction evidence="18">
        <text>a quinone + succinate = fumarate + a quinol</text>
        <dbReference type="Rhea" id="RHEA:40523"/>
        <dbReference type="ChEBI" id="CHEBI:24646"/>
        <dbReference type="ChEBI" id="CHEBI:29806"/>
        <dbReference type="ChEBI" id="CHEBI:30031"/>
        <dbReference type="ChEBI" id="CHEBI:132124"/>
        <dbReference type="EC" id="1.3.5.1"/>
    </reaction>
</comment>
<dbReference type="InterPro" id="IPR009051">
    <property type="entry name" value="Helical_ferredxn"/>
</dbReference>
<dbReference type="CDD" id="cd00207">
    <property type="entry name" value="fer2"/>
    <property type="match status" value="1"/>
</dbReference>
<comment type="cofactor">
    <cofactor evidence="17">
        <name>[2Fe-2S] cluster</name>
        <dbReference type="ChEBI" id="CHEBI:190135"/>
    </cofactor>
</comment>
<evidence type="ECO:0000259" key="19">
    <source>
        <dbReference type="PROSITE" id="PS51085"/>
    </source>
</evidence>
<dbReference type="EMBL" id="DQWQ01000039">
    <property type="protein sequence ID" value="HDD35320.1"/>
    <property type="molecule type" value="Genomic_DNA"/>
</dbReference>
<comment type="caution">
    <text evidence="20">The sequence shown here is derived from an EMBL/GenBank/DDBJ whole genome shotgun (WGS) entry which is preliminary data.</text>
</comment>
<comment type="similarity">
    <text evidence="4">Belongs to the succinate dehydrogenase/fumarate reductase iron-sulfur protein family.</text>
</comment>
<evidence type="ECO:0000256" key="6">
    <source>
        <dbReference type="ARBA" id="ARBA00022131"/>
    </source>
</evidence>
<keyword evidence="15" id="KW-0411">Iron-sulfur</keyword>
<dbReference type="GO" id="GO:0009055">
    <property type="term" value="F:electron transfer activity"/>
    <property type="evidence" value="ECO:0007669"/>
    <property type="project" value="InterPro"/>
</dbReference>
<dbReference type="GO" id="GO:0022904">
    <property type="term" value="P:respiratory electron transport chain"/>
    <property type="evidence" value="ECO:0007669"/>
    <property type="project" value="TreeGrafter"/>
</dbReference>
<name>A0A7V0I9S6_DESA2</name>
<accession>A0A7V0I9S6</accession>
<dbReference type="PROSITE" id="PS51085">
    <property type="entry name" value="2FE2S_FER_2"/>
    <property type="match status" value="1"/>
</dbReference>
<dbReference type="PROSITE" id="PS00197">
    <property type="entry name" value="2FE2S_FER_1"/>
    <property type="match status" value="1"/>
</dbReference>
<dbReference type="InterPro" id="IPR050573">
    <property type="entry name" value="SDH/FRD_Iron-Sulfur"/>
</dbReference>